<comment type="caution">
    <text evidence="1">The sequence shown here is derived from an EMBL/GenBank/DDBJ whole genome shotgun (WGS) entry which is preliminary data.</text>
</comment>
<evidence type="ECO:0000313" key="1">
    <source>
        <dbReference type="EMBL" id="MBO2006630.1"/>
    </source>
</evidence>
<sequence>MTPKDAYLIRPRSFRHHPAVLGPRRARQPYVASEMKALVPCAAPSLNSRLVLPCGA</sequence>
<dbReference type="AlphaFoldDB" id="A0A939NNN7"/>
<organism evidence="1">
    <name type="scientific">Serratia marcescens</name>
    <dbReference type="NCBI Taxonomy" id="615"/>
    <lineage>
        <taxon>Bacteria</taxon>
        <taxon>Pseudomonadati</taxon>
        <taxon>Pseudomonadota</taxon>
        <taxon>Gammaproteobacteria</taxon>
        <taxon>Enterobacterales</taxon>
        <taxon>Yersiniaceae</taxon>
        <taxon>Serratia</taxon>
    </lineage>
</organism>
<proteinExistence type="predicted"/>
<gene>
    <name evidence="1" type="ORF">J4732_03890</name>
</gene>
<accession>A0A939NNN7</accession>
<protein>
    <submittedName>
        <fullName evidence="1">Uncharacterized protein</fullName>
    </submittedName>
</protein>
<dbReference type="EMBL" id="JAGETR010000022">
    <property type="protein sequence ID" value="MBO2006630.1"/>
    <property type="molecule type" value="Genomic_DNA"/>
</dbReference>
<reference evidence="1" key="1">
    <citation type="submission" date="2021-03" db="EMBL/GenBank/DDBJ databases">
        <title>Molecular epidemiology and mechanisms of colistin and carbapenem resistance in Enterobacteriaceae from clinical isolates, the environment and porcine samples in Pretoria, South Africa.</title>
        <authorList>
            <person name="Bogoshi D."/>
            <person name="Mbelle N.M."/>
            <person name="Naidoo V."/>
            <person name="Osei Sekyere J."/>
        </authorList>
    </citation>
    <scope>NUCLEOTIDE SEQUENCE</scope>
    <source>
        <strain evidence="1">C080</strain>
    </source>
</reference>
<name>A0A939NNN7_SERMA</name>